<gene>
    <name evidence="7" type="ORF">SAMN05444168_2744</name>
</gene>
<dbReference type="OrthoDB" id="3398487at2"/>
<dbReference type="CDD" id="cd00610">
    <property type="entry name" value="OAT_like"/>
    <property type="match status" value="1"/>
</dbReference>
<dbReference type="InterPro" id="IPR004632">
    <property type="entry name" value="4NH2But_aminotransferase_bac"/>
</dbReference>
<dbReference type="PANTHER" id="PTHR11986">
    <property type="entry name" value="AMINOTRANSFERASE CLASS III"/>
    <property type="match status" value="1"/>
</dbReference>
<protein>
    <submittedName>
        <fullName evidence="7">4-aminobutyrate aminotransferase apoenzyme</fullName>
    </submittedName>
</protein>
<dbReference type="Pfam" id="PF00202">
    <property type="entry name" value="Aminotran_3"/>
    <property type="match status" value="1"/>
</dbReference>
<evidence type="ECO:0000256" key="4">
    <source>
        <dbReference type="ARBA" id="ARBA00022679"/>
    </source>
</evidence>
<evidence type="ECO:0000313" key="7">
    <source>
        <dbReference type="EMBL" id="SIO11769.1"/>
    </source>
</evidence>
<dbReference type="InterPro" id="IPR015421">
    <property type="entry name" value="PyrdxlP-dep_Trfase_major"/>
</dbReference>
<keyword evidence="5 6" id="KW-0663">Pyridoxal phosphate</keyword>
<dbReference type="Gene3D" id="3.40.640.10">
    <property type="entry name" value="Type I PLP-dependent aspartate aminotransferase-like (Major domain)"/>
    <property type="match status" value="1"/>
</dbReference>
<name>A0A1N6GW59_9BURK</name>
<dbReference type="InterPro" id="IPR015422">
    <property type="entry name" value="PyrdxlP-dep_Trfase_small"/>
</dbReference>
<dbReference type="NCBIfam" id="TIGR00700">
    <property type="entry name" value="GABAtrnsam"/>
    <property type="match status" value="1"/>
</dbReference>
<comment type="similarity">
    <text evidence="2 6">Belongs to the class-III pyridoxal-phosphate-dependent aminotransferase family.</text>
</comment>
<evidence type="ECO:0000313" key="8">
    <source>
        <dbReference type="Proteomes" id="UP000184693"/>
    </source>
</evidence>
<sequence>MSVTNETLLSRRQAAVARGVNQAHPIFAARAVNDRIWDIDGNEYIDFTSGIAVLNTGHLHPDVVEAVQRQLGHFVHTCFAVLPYESYVAVCERINALAPGDGLKKTALFSTGSEAVESAIKIARAHTRRSGVIAFTGAYHGRTLMALAMTGKVAPYASGMGLMPGHVYRALYPDALNNIDVDAALGSIERIFRNDAAAEDIAAIIFEPVQGEGGIQVAQPGFVAKLRALCDREGIVLIADEVQSGAGRTGTFFAVEQMGATPDLLVFGKSVAGGLPLAGVTGHASVMDAVGPGGLGGTYAGNPLACAAALAVLDVMKREQILGRARQVGEITRTALLAMQQRYPLIADVRGLGALIGVELRTPDGQPAKDLTSKLVTSARDEGLLLLAGGTHGNVLRMLAPLTVELRTLEAGLRILDRCFSTLCRPEPGRHD</sequence>
<dbReference type="PIRSF" id="PIRSF000521">
    <property type="entry name" value="Transaminase_4ab_Lys_Orn"/>
    <property type="match status" value="1"/>
</dbReference>
<evidence type="ECO:0000256" key="6">
    <source>
        <dbReference type="RuleBase" id="RU003560"/>
    </source>
</evidence>
<dbReference type="AlphaFoldDB" id="A0A1N6GW59"/>
<dbReference type="Gene3D" id="3.90.1150.10">
    <property type="entry name" value="Aspartate Aminotransferase, domain 1"/>
    <property type="match status" value="1"/>
</dbReference>
<dbReference type="InterPro" id="IPR005814">
    <property type="entry name" value="Aminotrans_3"/>
</dbReference>
<dbReference type="SUPFAM" id="SSF53383">
    <property type="entry name" value="PLP-dependent transferases"/>
    <property type="match status" value="1"/>
</dbReference>
<organism evidence="7 8">
    <name type="scientific">Paraburkholderia phenazinium</name>
    <dbReference type="NCBI Taxonomy" id="60549"/>
    <lineage>
        <taxon>Bacteria</taxon>
        <taxon>Pseudomonadati</taxon>
        <taxon>Pseudomonadota</taxon>
        <taxon>Betaproteobacteria</taxon>
        <taxon>Burkholderiales</taxon>
        <taxon>Burkholderiaceae</taxon>
        <taxon>Paraburkholderia</taxon>
    </lineage>
</organism>
<dbReference type="GO" id="GO:0034386">
    <property type="term" value="F:4-aminobutyrate:2-oxoglutarate transaminase activity"/>
    <property type="evidence" value="ECO:0007669"/>
    <property type="project" value="InterPro"/>
</dbReference>
<dbReference type="GO" id="GO:0042802">
    <property type="term" value="F:identical protein binding"/>
    <property type="evidence" value="ECO:0007669"/>
    <property type="project" value="TreeGrafter"/>
</dbReference>
<dbReference type="FunFam" id="3.40.640.10:FF:000013">
    <property type="entry name" value="4-aminobutyrate aminotransferase"/>
    <property type="match status" value="1"/>
</dbReference>
<evidence type="ECO:0000256" key="3">
    <source>
        <dbReference type="ARBA" id="ARBA00022576"/>
    </source>
</evidence>
<evidence type="ECO:0000256" key="2">
    <source>
        <dbReference type="ARBA" id="ARBA00008954"/>
    </source>
</evidence>
<dbReference type="PANTHER" id="PTHR11986:SF58">
    <property type="entry name" value="LEUCINE_METHIONINE RACEMASE"/>
    <property type="match status" value="1"/>
</dbReference>
<dbReference type="GO" id="GO:0030170">
    <property type="term" value="F:pyridoxal phosphate binding"/>
    <property type="evidence" value="ECO:0007669"/>
    <property type="project" value="InterPro"/>
</dbReference>
<dbReference type="InterPro" id="IPR050103">
    <property type="entry name" value="Class-III_PLP-dep_AT"/>
</dbReference>
<dbReference type="Proteomes" id="UP000184693">
    <property type="component" value="Unassembled WGS sequence"/>
</dbReference>
<keyword evidence="4 7" id="KW-0808">Transferase</keyword>
<dbReference type="InterPro" id="IPR049704">
    <property type="entry name" value="Aminotrans_3_PPA_site"/>
</dbReference>
<reference evidence="7 8" key="1">
    <citation type="submission" date="2016-11" db="EMBL/GenBank/DDBJ databases">
        <authorList>
            <person name="Jaros S."/>
            <person name="Januszkiewicz K."/>
            <person name="Wedrychowicz H."/>
        </authorList>
    </citation>
    <scope>NUCLEOTIDE SEQUENCE [LARGE SCALE GENOMIC DNA]</scope>
    <source>
        <strain evidence="7 8">GAS86</strain>
    </source>
</reference>
<dbReference type="RefSeq" id="WP_074264732.1">
    <property type="nucleotide sequence ID" value="NZ_FSRM01000001.1"/>
</dbReference>
<comment type="cofactor">
    <cofactor evidence="1">
        <name>pyridoxal 5'-phosphate</name>
        <dbReference type="ChEBI" id="CHEBI:597326"/>
    </cofactor>
</comment>
<accession>A0A1N6GW59</accession>
<dbReference type="GO" id="GO:0009448">
    <property type="term" value="P:gamma-aminobutyric acid metabolic process"/>
    <property type="evidence" value="ECO:0007669"/>
    <property type="project" value="InterPro"/>
</dbReference>
<proteinExistence type="inferred from homology"/>
<evidence type="ECO:0000256" key="5">
    <source>
        <dbReference type="ARBA" id="ARBA00022898"/>
    </source>
</evidence>
<dbReference type="EMBL" id="FSRM01000001">
    <property type="protein sequence ID" value="SIO11769.1"/>
    <property type="molecule type" value="Genomic_DNA"/>
</dbReference>
<dbReference type="PROSITE" id="PS00600">
    <property type="entry name" value="AA_TRANSFER_CLASS_3"/>
    <property type="match status" value="1"/>
</dbReference>
<keyword evidence="3 7" id="KW-0032">Aminotransferase</keyword>
<evidence type="ECO:0000256" key="1">
    <source>
        <dbReference type="ARBA" id="ARBA00001933"/>
    </source>
</evidence>
<dbReference type="InterPro" id="IPR015424">
    <property type="entry name" value="PyrdxlP-dep_Trfase"/>
</dbReference>